<gene>
    <name evidence="1" type="ORF">SDC9_208894</name>
</gene>
<dbReference type="AlphaFoldDB" id="A0A645JDK9"/>
<protein>
    <submittedName>
        <fullName evidence="1">Uncharacterized protein</fullName>
    </submittedName>
</protein>
<reference evidence="1" key="1">
    <citation type="submission" date="2019-08" db="EMBL/GenBank/DDBJ databases">
        <authorList>
            <person name="Kucharzyk K."/>
            <person name="Murdoch R.W."/>
            <person name="Higgins S."/>
            <person name="Loffler F."/>
        </authorList>
    </citation>
    <scope>NUCLEOTIDE SEQUENCE</scope>
</reference>
<evidence type="ECO:0000313" key="1">
    <source>
        <dbReference type="EMBL" id="MPN61160.1"/>
    </source>
</evidence>
<dbReference type="EMBL" id="VSSQ01137366">
    <property type="protein sequence ID" value="MPN61160.1"/>
    <property type="molecule type" value="Genomic_DNA"/>
</dbReference>
<dbReference type="AntiFam" id="ANF00062">
    <property type="entry name" value="Shadow ORF (opposite ABC transporter protein)"/>
</dbReference>
<proteinExistence type="predicted"/>
<accession>A0A645JDK9</accession>
<comment type="caution">
    <text evidence="1">The sequence shown here is derived from an EMBL/GenBank/DDBJ whole genome shotgun (WGS) entry which is preliminary data.</text>
</comment>
<organism evidence="1">
    <name type="scientific">bioreactor metagenome</name>
    <dbReference type="NCBI Taxonomy" id="1076179"/>
    <lineage>
        <taxon>unclassified sequences</taxon>
        <taxon>metagenomes</taxon>
        <taxon>ecological metagenomes</taxon>
    </lineage>
</organism>
<name>A0A645JDK9_9ZZZZ</name>
<sequence length="139" mass="14980">MAANTSAVGPLSTTLPPYITSMRSTFCAITPRSCEIRISAMPRSATSSWMSRRIWRCTVASSAVVGSSAMMSSGSAQSARAMATRWRMPPENWCGYWAMRSRACGISTSSSRASARASASFSETGRCVRMVSTRCRPTV</sequence>